<dbReference type="Proteomes" id="UP000807469">
    <property type="component" value="Unassembled WGS sequence"/>
</dbReference>
<dbReference type="SMART" id="SM00233">
    <property type="entry name" value="PH"/>
    <property type="match status" value="1"/>
</dbReference>
<dbReference type="Pfam" id="PF00169">
    <property type="entry name" value="PH"/>
    <property type="match status" value="1"/>
</dbReference>
<feature type="region of interest" description="Disordered" evidence="4">
    <location>
        <begin position="1119"/>
        <end position="1150"/>
    </location>
</feature>
<dbReference type="CDD" id="cd00174">
    <property type="entry name" value="SH3"/>
    <property type="match status" value="1"/>
</dbReference>
<dbReference type="SMART" id="SM00326">
    <property type="entry name" value="SH3"/>
    <property type="match status" value="1"/>
</dbReference>
<gene>
    <name evidence="9" type="ORF">BDN70DRAFT_879712</name>
</gene>
<dbReference type="InterPro" id="IPR001715">
    <property type="entry name" value="CH_dom"/>
</dbReference>
<feature type="region of interest" description="Disordered" evidence="4">
    <location>
        <begin position="1053"/>
        <end position="1105"/>
    </location>
</feature>
<feature type="compositionally biased region" description="Acidic residues" evidence="4">
    <location>
        <begin position="276"/>
        <end position="286"/>
    </location>
</feature>
<keyword evidence="2" id="KW-0344">Guanine-nucleotide releasing factor</keyword>
<dbReference type="InterPro" id="IPR001660">
    <property type="entry name" value="SAM"/>
</dbReference>
<dbReference type="PROSITE" id="PS50021">
    <property type="entry name" value="CH"/>
    <property type="match status" value="1"/>
</dbReference>
<dbReference type="InterPro" id="IPR036028">
    <property type="entry name" value="SH3-like_dom_sf"/>
</dbReference>
<feature type="compositionally biased region" description="Low complexity" evidence="4">
    <location>
        <begin position="892"/>
        <end position="906"/>
    </location>
</feature>
<dbReference type="Gene3D" id="1.10.418.10">
    <property type="entry name" value="Calponin-like domain"/>
    <property type="match status" value="1"/>
</dbReference>
<evidence type="ECO:0000256" key="4">
    <source>
        <dbReference type="SAM" id="MobiDB-lite"/>
    </source>
</evidence>
<evidence type="ECO:0000259" key="5">
    <source>
        <dbReference type="PROSITE" id="PS50002"/>
    </source>
</evidence>
<dbReference type="InterPro" id="IPR001452">
    <property type="entry name" value="SH3_domain"/>
</dbReference>
<feature type="compositionally biased region" description="Basic and acidic residues" evidence="4">
    <location>
        <begin position="744"/>
        <end position="774"/>
    </location>
</feature>
<dbReference type="GO" id="GO:0005085">
    <property type="term" value="F:guanyl-nucleotide exchange factor activity"/>
    <property type="evidence" value="ECO:0007669"/>
    <property type="project" value="UniProtKB-KW"/>
</dbReference>
<evidence type="ECO:0000313" key="9">
    <source>
        <dbReference type="EMBL" id="KAF9478688.1"/>
    </source>
</evidence>
<name>A0A9P6D0I9_9AGAR</name>
<dbReference type="PANTHER" id="PTHR24216">
    <property type="entry name" value="PAXILLIN-RELATED"/>
    <property type="match status" value="1"/>
</dbReference>
<feature type="compositionally biased region" description="Polar residues" evidence="4">
    <location>
        <begin position="843"/>
        <end position="860"/>
    </location>
</feature>
<feature type="compositionally biased region" description="Polar residues" evidence="4">
    <location>
        <begin position="439"/>
        <end position="455"/>
    </location>
</feature>
<feature type="domain" description="PH" evidence="6">
    <location>
        <begin position="930"/>
        <end position="1028"/>
    </location>
</feature>
<dbReference type="PROSITE" id="PS50003">
    <property type="entry name" value="PH_DOMAIN"/>
    <property type="match status" value="1"/>
</dbReference>
<dbReference type="Gene3D" id="2.30.30.40">
    <property type="entry name" value="SH3 Domains"/>
    <property type="match status" value="1"/>
</dbReference>
<feature type="region of interest" description="Disordered" evidence="4">
    <location>
        <begin position="537"/>
        <end position="589"/>
    </location>
</feature>
<feature type="region of interest" description="Disordered" evidence="4">
    <location>
        <begin position="64"/>
        <end position="133"/>
    </location>
</feature>
<dbReference type="SUPFAM" id="SSF47769">
    <property type="entry name" value="SAM/Pointed domain"/>
    <property type="match status" value="1"/>
</dbReference>
<feature type="compositionally biased region" description="Basic and acidic residues" evidence="4">
    <location>
        <begin position="820"/>
        <end position="829"/>
    </location>
</feature>
<keyword evidence="1 3" id="KW-0728">SH3 domain</keyword>
<feature type="region of interest" description="Disordered" evidence="4">
    <location>
        <begin position="439"/>
        <end position="462"/>
    </location>
</feature>
<feature type="region of interest" description="Disordered" evidence="4">
    <location>
        <begin position="157"/>
        <end position="212"/>
    </location>
</feature>
<proteinExistence type="predicted"/>
<feature type="region of interest" description="Disordered" evidence="4">
    <location>
        <begin position="607"/>
        <end position="628"/>
    </location>
</feature>
<feature type="compositionally biased region" description="Polar residues" evidence="4">
    <location>
        <begin position="537"/>
        <end position="547"/>
    </location>
</feature>
<dbReference type="InterPro" id="IPR013761">
    <property type="entry name" value="SAM/pointed_sf"/>
</dbReference>
<accession>A0A9P6D0I9</accession>
<dbReference type="SUPFAM" id="SSF50044">
    <property type="entry name" value="SH3-domain"/>
    <property type="match status" value="1"/>
</dbReference>
<feature type="compositionally biased region" description="Polar residues" evidence="4">
    <location>
        <begin position="1122"/>
        <end position="1132"/>
    </location>
</feature>
<feature type="domain" description="Calponin-homology (CH)" evidence="7">
    <location>
        <begin position="1158"/>
        <end position="1266"/>
    </location>
</feature>
<feature type="compositionally biased region" description="Polar residues" evidence="4">
    <location>
        <begin position="68"/>
        <end position="80"/>
    </location>
</feature>
<dbReference type="Gene3D" id="2.30.29.30">
    <property type="entry name" value="Pleckstrin-homology domain (PH domain)/Phosphotyrosine-binding domain (PTB)"/>
    <property type="match status" value="1"/>
</dbReference>
<dbReference type="SUPFAM" id="SSF50729">
    <property type="entry name" value="PH domain-like"/>
    <property type="match status" value="1"/>
</dbReference>
<dbReference type="CDD" id="cd13316">
    <property type="entry name" value="PH_Boi"/>
    <property type="match status" value="1"/>
</dbReference>
<feature type="region of interest" description="Disordered" evidence="4">
    <location>
        <begin position="251"/>
        <end position="388"/>
    </location>
</feature>
<sequence length="1293" mass="139172">MPDYVYALHDFLPEHEDEVNFHAGERIEVVEKDDLYGDGWWQGRNLAGKVGLFPVSYTAPAPPAATTVETSSNAAPTTDSAPAGLQTLDEANESEPSSIASPVPKQPPATFLNGDGYESDFGRSQGDDASLHLSTMPDGEVMKATMTDVQKAIEQLGRGASGNDGDGARSFSFTSSRDGGDTDTDFDLSDLDGNNDVAEGNGNGEDWHKSARAKLAAKARRAIEEAEKLEAMMNGNDTPSVQRSVAPPIEVELSDESEDEGDYTRASKPPRHSYILEEDETEEVEFEATHTKEPSIATETEIGTHEGSSTTAAETQVEMPPQDESELPTATASKLFFPVFSPPQPAASTSEQPVADRTSSPLPAAEPTPSVPAAPTVVTVAEEPKRSSAIRETPLVNGLPSPTASTQFNSTFQSKHSSIVSTRSAPAHAPAQVPAPMAISTSPQQQLQKSVSSTSDLKKKHPTEWSVDEVIDWLRSKGFDQDVCDKFTEQEITGDVLLELDVNLLKTEIGIMAFGKRMRIANAITDLRRPPSVEYFDTNSASGQPSPMQLHHPTSPHSRTQSVSQSHHSFPGSGAGYAQHMYAGSSPSPQTYNSQGFAFVNQQFASVQEGPSEDHHSHNQTLGDASSAGAADGGVAGVAVAAGALAAAAGAGLGIAMAAPSTPEGQKTRPSQLLISPNSEGNLKGAAPKSKLVVPVNPVDEDRGHMSDGDIVPTKSMRRRLFGRSQDSTSLGRPSPIPSPTVRDTPDKDLKDKDSLKSSHKDKEGKEKEKDRDSSSLGSRHARAKKSIDGGKHTDRLSIFGGTFVGTLGKSRKPPPSAGDDSHAGERSSKFTLPRLHGPNIRKASSMSQRTTLTDSSSQKDILIGSVHDASPKDWDKDSKKDHSTLRKRTMSNPPTSSVNTSSSSNGAQDVNGVSGPIKQGQSILEQIGEPDHSGWMRKKGDRYNTWKLRYFVLKGPHMYILRSNSKAETRIKGYIHIPGYKVTVDENVDPGRYGFRIDHDQDKTHYFSSDEKTIIRDWMKAIMKATIGRDYTKPVVSSCNIPTIPLVVAQAMNPAPRPPSPSARDATQKALRREDPNQLSSRDARILMGLGTGADGGNTSARDAERSRLDSFFSDEAMAANGTNGNSSYMPQTPKAVAPPRPSREMRRSTTIRTTNTSADDALIEWANTHLPAELQITDPQGSLCGGLALLRLAESIKGRPSSPPVLDSAFPTDPNDDKLDGLFRLFDFLLDNDVKMGSVSINDVRQGKRDKILQLLRALKSWEEKRKQLATTLAKGSMQPGSAFMMPTAAL</sequence>
<evidence type="ECO:0000259" key="8">
    <source>
        <dbReference type="PROSITE" id="PS50105"/>
    </source>
</evidence>
<dbReference type="PROSITE" id="PS50002">
    <property type="entry name" value="SH3"/>
    <property type="match status" value="1"/>
</dbReference>
<evidence type="ECO:0000259" key="6">
    <source>
        <dbReference type="PROSITE" id="PS50003"/>
    </source>
</evidence>
<reference evidence="9" key="1">
    <citation type="submission" date="2020-11" db="EMBL/GenBank/DDBJ databases">
        <authorList>
            <consortium name="DOE Joint Genome Institute"/>
            <person name="Ahrendt S."/>
            <person name="Riley R."/>
            <person name="Andreopoulos W."/>
            <person name="Labutti K."/>
            <person name="Pangilinan J."/>
            <person name="Ruiz-Duenas F.J."/>
            <person name="Barrasa J.M."/>
            <person name="Sanchez-Garcia M."/>
            <person name="Camarero S."/>
            <person name="Miyauchi S."/>
            <person name="Serrano A."/>
            <person name="Linde D."/>
            <person name="Babiker R."/>
            <person name="Drula E."/>
            <person name="Ayuso-Fernandez I."/>
            <person name="Pacheco R."/>
            <person name="Padilla G."/>
            <person name="Ferreira P."/>
            <person name="Barriuso J."/>
            <person name="Kellner H."/>
            <person name="Castanera R."/>
            <person name="Alfaro M."/>
            <person name="Ramirez L."/>
            <person name="Pisabarro A.G."/>
            <person name="Kuo A."/>
            <person name="Tritt A."/>
            <person name="Lipzen A."/>
            <person name="He G."/>
            <person name="Yan M."/>
            <person name="Ng V."/>
            <person name="Cullen D."/>
            <person name="Martin F."/>
            <person name="Rosso M.-N."/>
            <person name="Henrissat B."/>
            <person name="Hibbett D."/>
            <person name="Martinez A.T."/>
            <person name="Grigoriev I.V."/>
        </authorList>
    </citation>
    <scope>NUCLEOTIDE SEQUENCE</scope>
    <source>
        <strain evidence="9">CIRM-BRFM 674</strain>
    </source>
</reference>
<dbReference type="Pfam" id="PF07647">
    <property type="entry name" value="SAM_2"/>
    <property type="match status" value="1"/>
</dbReference>
<dbReference type="InterPro" id="IPR011993">
    <property type="entry name" value="PH-like_dom_sf"/>
</dbReference>
<dbReference type="Pfam" id="PF00018">
    <property type="entry name" value="SH3_1"/>
    <property type="match status" value="1"/>
</dbReference>
<feature type="compositionally biased region" description="Basic and acidic residues" evidence="4">
    <location>
        <begin position="870"/>
        <end position="885"/>
    </location>
</feature>
<feature type="compositionally biased region" description="Polar residues" evidence="4">
    <location>
        <begin position="555"/>
        <end position="568"/>
    </location>
</feature>
<evidence type="ECO:0000313" key="10">
    <source>
        <dbReference type="Proteomes" id="UP000807469"/>
    </source>
</evidence>
<dbReference type="Gene3D" id="1.10.150.50">
    <property type="entry name" value="Transcription Factor, Ets-1"/>
    <property type="match status" value="1"/>
</dbReference>
<dbReference type="SMART" id="SM00454">
    <property type="entry name" value="SAM"/>
    <property type="match status" value="1"/>
</dbReference>
<feature type="compositionally biased region" description="Acidic residues" evidence="4">
    <location>
        <begin position="252"/>
        <end position="261"/>
    </location>
</feature>
<feature type="domain" description="SAM" evidence="8">
    <location>
        <begin position="465"/>
        <end position="530"/>
    </location>
</feature>
<dbReference type="InterPro" id="IPR036872">
    <property type="entry name" value="CH_dom_sf"/>
</dbReference>
<dbReference type="SUPFAM" id="SSF47576">
    <property type="entry name" value="Calponin-homology domain, CH-domain"/>
    <property type="match status" value="1"/>
</dbReference>
<evidence type="ECO:0000256" key="2">
    <source>
        <dbReference type="ARBA" id="ARBA00022658"/>
    </source>
</evidence>
<evidence type="ECO:0000259" key="7">
    <source>
        <dbReference type="PROSITE" id="PS50021"/>
    </source>
</evidence>
<feature type="compositionally biased region" description="Acidic residues" evidence="4">
    <location>
        <begin position="181"/>
        <end position="190"/>
    </location>
</feature>
<feature type="compositionally biased region" description="Basic and acidic residues" evidence="4">
    <location>
        <begin position="786"/>
        <end position="796"/>
    </location>
</feature>
<feature type="region of interest" description="Disordered" evidence="4">
    <location>
        <begin position="661"/>
        <end position="917"/>
    </location>
</feature>
<evidence type="ECO:0000256" key="3">
    <source>
        <dbReference type="PROSITE-ProRule" id="PRU00192"/>
    </source>
</evidence>
<feature type="compositionally biased region" description="Polar residues" evidence="4">
    <location>
        <begin position="663"/>
        <end position="681"/>
    </location>
</feature>
<keyword evidence="10" id="KW-1185">Reference proteome</keyword>
<organism evidence="9 10">
    <name type="scientific">Pholiota conissans</name>
    <dbReference type="NCBI Taxonomy" id="109636"/>
    <lineage>
        <taxon>Eukaryota</taxon>
        <taxon>Fungi</taxon>
        <taxon>Dikarya</taxon>
        <taxon>Basidiomycota</taxon>
        <taxon>Agaricomycotina</taxon>
        <taxon>Agaricomycetes</taxon>
        <taxon>Agaricomycetidae</taxon>
        <taxon>Agaricales</taxon>
        <taxon>Agaricineae</taxon>
        <taxon>Strophariaceae</taxon>
        <taxon>Pholiota</taxon>
    </lineage>
</organism>
<dbReference type="PANTHER" id="PTHR24216:SF65">
    <property type="entry name" value="PAXILLIN-LIKE PROTEIN 1"/>
    <property type="match status" value="1"/>
</dbReference>
<evidence type="ECO:0000256" key="1">
    <source>
        <dbReference type="ARBA" id="ARBA00022443"/>
    </source>
</evidence>
<dbReference type="PROSITE" id="PS50105">
    <property type="entry name" value="SAM_DOMAIN"/>
    <property type="match status" value="1"/>
</dbReference>
<feature type="domain" description="SH3" evidence="5">
    <location>
        <begin position="1"/>
        <end position="63"/>
    </location>
</feature>
<dbReference type="OrthoDB" id="73680at2759"/>
<feature type="compositionally biased region" description="Polar residues" evidence="4">
    <location>
        <begin position="346"/>
        <end position="361"/>
    </location>
</feature>
<dbReference type="EMBL" id="MU155229">
    <property type="protein sequence ID" value="KAF9478688.1"/>
    <property type="molecule type" value="Genomic_DNA"/>
</dbReference>
<protein>
    <submittedName>
        <fullName evidence="9">Uncharacterized protein</fullName>
    </submittedName>
</protein>
<dbReference type="CDD" id="cd09535">
    <property type="entry name" value="SAM_BOI-like_fungal"/>
    <property type="match status" value="1"/>
</dbReference>
<dbReference type="InterPro" id="IPR001849">
    <property type="entry name" value="PH_domain"/>
</dbReference>
<comment type="caution">
    <text evidence="9">The sequence shown here is derived from an EMBL/GenBank/DDBJ whole genome shotgun (WGS) entry which is preliminary data.</text>
</comment>